<keyword evidence="5 6" id="KW-0472">Membrane</keyword>
<feature type="transmembrane region" description="Helical" evidence="6">
    <location>
        <begin position="146"/>
        <end position="171"/>
    </location>
</feature>
<evidence type="ECO:0000256" key="2">
    <source>
        <dbReference type="ARBA" id="ARBA00008333"/>
    </source>
</evidence>
<feature type="transmembrane region" description="Helical" evidence="6">
    <location>
        <begin position="107"/>
        <end position="126"/>
    </location>
</feature>
<keyword evidence="8" id="KW-1185">Reference proteome</keyword>
<feature type="transmembrane region" description="Helical" evidence="6">
    <location>
        <begin position="178"/>
        <end position="202"/>
    </location>
</feature>
<reference evidence="8" key="1">
    <citation type="submission" date="2017-06" db="EMBL/GenBank/DDBJ databases">
        <authorList>
            <person name="Rodrigo-Torres L."/>
            <person name="Arahal R.D."/>
            <person name="Lucena T."/>
        </authorList>
    </citation>
    <scope>NUCLEOTIDE SEQUENCE [LARGE SCALE GENOMIC DNA]</scope>
    <source>
        <strain evidence="8">CECT 9192</strain>
    </source>
</reference>
<evidence type="ECO:0000256" key="6">
    <source>
        <dbReference type="SAM" id="Phobius"/>
    </source>
</evidence>
<feature type="transmembrane region" description="Helical" evidence="6">
    <location>
        <begin position="36"/>
        <end position="57"/>
    </location>
</feature>
<keyword evidence="3 6" id="KW-0812">Transmembrane</keyword>
<feature type="transmembrane region" description="Helical" evidence="6">
    <location>
        <begin position="6"/>
        <end position="24"/>
    </location>
</feature>
<sequence>MNYGAAIIVFRELLEASLIVSIVLGVTQGIPKRVPLILMGIFLGIIGSVLVALSINSLTNLFDGIGQDLFNFCVLLMAVLMLSWHLVWMSTHGKEIANKIKDKNSQILLNSGSIYSLVFVVSLAVLREGSEIVLFLSGILASTHDVNSVILGAVFGFGAGLIISIILYFGIINIPTKYFFTSTTWLITLVTAGLASSAWGILEQIDLAPYLVSSVWNTGNILSEKSILGQILQTLIGYKASPSGSELIVYISTIAIITYVRITLGKRFLAKSS</sequence>
<feature type="transmembrane region" description="Helical" evidence="6">
    <location>
        <begin position="69"/>
        <end position="87"/>
    </location>
</feature>
<evidence type="ECO:0000313" key="8">
    <source>
        <dbReference type="Proteomes" id="UP000195719"/>
    </source>
</evidence>
<accession>A0A1Y6MGH6</accession>
<dbReference type="Proteomes" id="UP000195719">
    <property type="component" value="Unassembled WGS sequence"/>
</dbReference>
<dbReference type="PANTHER" id="PTHR31632:SF2">
    <property type="entry name" value="PLASMA MEMBRANE IRON PERMEASE"/>
    <property type="match status" value="1"/>
</dbReference>
<dbReference type="EMBL" id="FYAJ01000002">
    <property type="protein sequence ID" value="SMY34311.1"/>
    <property type="molecule type" value="Genomic_DNA"/>
</dbReference>
<feature type="transmembrane region" description="Helical" evidence="6">
    <location>
        <begin position="247"/>
        <end position="264"/>
    </location>
</feature>
<evidence type="ECO:0000313" key="7">
    <source>
        <dbReference type="EMBL" id="SMY34311.1"/>
    </source>
</evidence>
<dbReference type="GO" id="GO:0033573">
    <property type="term" value="C:high-affinity iron permease complex"/>
    <property type="evidence" value="ECO:0007669"/>
    <property type="project" value="InterPro"/>
</dbReference>
<dbReference type="InterPro" id="IPR004923">
    <property type="entry name" value="FTR1/Fip1/EfeU"/>
</dbReference>
<dbReference type="Pfam" id="PF03239">
    <property type="entry name" value="FTR1"/>
    <property type="match status" value="1"/>
</dbReference>
<protein>
    <submittedName>
        <fullName evidence="7">Ferrous iron permease EfeU</fullName>
    </submittedName>
</protein>
<evidence type="ECO:0000256" key="1">
    <source>
        <dbReference type="ARBA" id="ARBA00004141"/>
    </source>
</evidence>
<dbReference type="RefSeq" id="WP_087853042.1">
    <property type="nucleotide sequence ID" value="NZ_FYAJ01000002.1"/>
</dbReference>
<proteinExistence type="inferred from homology"/>
<name>A0A1Y6MGH6_9GAMM</name>
<dbReference type="GO" id="GO:0015093">
    <property type="term" value="F:ferrous iron transmembrane transporter activity"/>
    <property type="evidence" value="ECO:0007669"/>
    <property type="project" value="TreeGrafter"/>
</dbReference>
<gene>
    <name evidence="7" type="primary">efeU</name>
    <name evidence="7" type="ORF">PAND9192_01266</name>
</gene>
<evidence type="ECO:0000256" key="4">
    <source>
        <dbReference type="ARBA" id="ARBA00022989"/>
    </source>
</evidence>
<comment type="subcellular location">
    <subcellularLocation>
        <location evidence="1">Membrane</location>
        <topology evidence="1">Multi-pass membrane protein</topology>
    </subcellularLocation>
</comment>
<dbReference type="AlphaFoldDB" id="A0A1Y6MGH6"/>
<evidence type="ECO:0000256" key="3">
    <source>
        <dbReference type="ARBA" id="ARBA00022692"/>
    </source>
</evidence>
<dbReference type="PANTHER" id="PTHR31632">
    <property type="entry name" value="IRON TRANSPORTER FTH1"/>
    <property type="match status" value="1"/>
</dbReference>
<keyword evidence="4 6" id="KW-1133">Transmembrane helix</keyword>
<organism evidence="7 8">
    <name type="scientific">Photobacterium andalusiense</name>
    <dbReference type="NCBI Taxonomy" id="2204296"/>
    <lineage>
        <taxon>Bacteria</taxon>
        <taxon>Pseudomonadati</taxon>
        <taxon>Pseudomonadota</taxon>
        <taxon>Gammaproteobacteria</taxon>
        <taxon>Vibrionales</taxon>
        <taxon>Vibrionaceae</taxon>
        <taxon>Photobacterium</taxon>
    </lineage>
</organism>
<comment type="similarity">
    <text evidence="2">Belongs to the oxidase-dependent Fe transporter (OFeT) (TC 9.A.10.1) family.</text>
</comment>
<evidence type="ECO:0000256" key="5">
    <source>
        <dbReference type="ARBA" id="ARBA00023136"/>
    </source>
</evidence>